<dbReference type="InterPro" id="IPR012334">
    <property type="entry name" value="Pectin_lyas_fold"/>
</dbReference>
<keyword evidence="1 2" id="KW-0456">Lyase</keyword>
<dbReference type="InterPro" id="IPR011050">
    <property type="entry name" value="Pectin_lyase_fold/virulence"/>
</dbReference>
<comment type="subcellular location">
    <subcellularLocation>
        <location evidence="2">Secreted</location>
    </subcellularLocation>
</comment>
<evidence type="ECO:0000259" key="5">
    <source>
        <dbReference type="SMART" id="SM00656"/>
    </source>
</evidence>
<dbReference type="RefSeq" id="WP_161158615.1">
    <property type="nucleotide sequence ID" value="NZ_WEKT01000101.1"/>
</dbReference>
<keyword evidence="7" id="KW-1185">Reference proteome</keyword>
<feature type="signal peptide" evidence="4">
    <location>
        <begin position="1"/>
        <end position="24"/>
    </location>
</feature>
<dbReference type="GO" id="GO:0030570">
    <property type="term" value="F:pectate lyase activity"/>
    <property type="evidence" value="ECO:0007669"/>
    <property type="project" value="InterPro"/>
</dbReference>
<feature type="compositionally biased region" description="Gly residues" evidence="3">
    <location>
        <begin position="404"/>
        <end position="414"/>
    </location>
</feature>
<dbReference type="PANTHER" id="PTHR31683:SF18">
    <property type="entry name" value="PECTATE LYASE 21-RELATED"/>
    <property type="match status" value="1"/>
</dbReference>
<feature type="compositionally biased region" description="Low complexity" evidence="3">
    <location>
        <begin position="367"/>
        <end position="390"/>
    </location>
</feature>
<organism evidence="6 7">
    <name type="scientific">Vibrio eleionomae</name>
    <dbReference type="NCBI Taxonomy" id="2653505"/>
    <lineage>
        <taxon>Bacteria</taxon>
        <taxon>Pseudomonadati</taxon>
        <taxon>Pseudomonadota</taxon>
        <taxon>Gammaproteobacteria</taxon>
        <taxon>Vibrionales</taxon>
        <taxon>Vibrionaceae</taxon>
        <taxon>Vibrio</taxon>
    </lineage>
</organism>
<name>A0A7X4LQ43_9VIBR</name>
<evidence type="ECO:0000256" key="3">
    <source>
        <dbReference type="SAM" id="MobiDB-lite"/>
    </source>
</evidence>
<feature type="chain" id="PRO_5030954658" evidence="4">
    <location>
        <begin position="25"/>
        <end position="516"/>
    </location>
</feature>
<keyword evidence="4" id="KW-0732">Signal</keyword>
<feature type="region of interest" description="Disordered" evidence="3">
    <location>
        <begin position="354"/>
        <end position="428"/>
    </location>
</feature>
<dbReference type="GO" id="GO:0005576">
    <property type="term" value="C:extracellular region"/>
    <property type="evidence" value="ECO:0007669"/>
    <property type="project" value="UniProtKB-SubCell"/>
</dbReference>
<dbReference type="InterPro" id="IPR045032">
    <property type="entry name" value="PEL"/>
</dbReference>
<evidence type="ECO:0000313" key="6">
    <source>
        <dbReference type="EMBL" id="MZI96123.1"/>
    </source>
</evidence>
<dbReference type="AlphaFoldDB" id="A0A7X4LQ43"/>
<evidence type="ECO:0000256" key="1">
    <source>
        <dbReference type="ARBA" id="ARBA00023239"/>
    </source>
</evidence>
<accession>A0A7X4LQ43</accession>
<reference evidence="6 7" key="1">
    <citation type="submission" date="2019-10" db="EMBL/GenBank/DDBJ databases">
        <title>Vibrio sp. nov. isolated from a shrimp pond.</title>
        <authorList>
            <person name="Gomez-Gil B."/>
            <person name="Enciso-Ibarra J."/>
            <person name="Enciso-Ibarra K."/>
            <person name="Bolan-Mejia C."/>
        </authorList>
    </citation>
    <scope>NUCLEOTIDE SEQUENCE [LARGE SCALE GENOMIC DNA]</scope>
    <source>
        <strain evidence="6 7">CAIM 722</strain>
    </source>
</reference>
<dbReference type="SMART" id="SM00656">
    <property type="entry name" value="Amb_all"/>
    <property type="match status" value="1"/>
</dbReference>
<proteinExistence type="inferred from homology"/>
<dbReference type="Pfam" id="PF00544">
    <property type="entry name" value="Pectate_lyase_4"/>
    <property type="match status" value="1"/>
</dbReference>
<evidence type="ECO:0000256" key="4">
    <source>
        <dbReference type="SAM" id="SignalP"/>
    </source>
</evidence>
<dbReference type="SUPFAM" id="SSF49785">
    <property type="entry name" value="Galactose-binding domain-like"/>
    <property type="match status" value="1"/>
</dbReference>
<dbReference type="InterPro" id="IPR002022">
    <property type="entry name" value="Pec_lyase"/>
</dbReference>
<dbReference type="Proteomes" id="UP000462621">
    <property type="component" value="Unassembled WGS sequence"/>
</dbReference>
<comment type="similarity">
    <text evidence="2">Belongs to the polysaccharide lyase 1 family.</text>
</comment>
<comment type="caution">
    <text evidence="6">The sequence shown here is derived from an EMBL/GenBank/DDBJ whole genome shotgun (WGS) entry which is preliminary data.</text>
</comment>
<evidence type="ECO:0000256" key="2">
    <source>
        <dbReference type="RuleBase" id="RU361173"/>
    </source>
</evidence>
<dbReference type="EMBL" id="WEKT01000101">
    <property type="protein sequence ID" value="MZI96123.1"/>
    <property type="molecule type" value="Genomic_DNA"/>
</dbReference>
<dbReference type="SUPFAM" id="SSF51126">
    <property type="entry name" value="Pectin lyase-like"/>
    <property type="match status" value="1"/>
</dbReference>
<dbReference type="PANTHER" id="PTHR31683">
    <property type="entry name" value="PECTATE LYASE 18-RELATED"/>
    <property type="match status" value="1"/>
</dbReference>
<gene>
    <name evidence="6" type="ORF">F9817_23345</name>
</gene>
<dbReference type="Gene3D" id="2.160.20.10">
    <property type="entry name" value="Single-stranded right-handed beta-helix, Pectin lyase-like"/>
    <property type="match status" value="1"/>
</dbReference>
<protein>
    <submittedName>
        <fullName evidence="6">Pectate lyase</fullName>
    </submittedName>
</protein>
<feature type="domain" description="Pectate lyase" evidence="5">
    <location>
        <begin position="60"/>
        <end position="274"/>
    </location>
</feature>
<dbReference type="Gene3D" id="2.60.120.260">
    <property type="entry name" value="Galactose-binding domain-like"/>
    <property type="match status" value="1"/>
</dbReference>
<sequence length="516" mass="55141">MTTSSIFRFTTLSVCLFSAINAWAGVDGYASLNGGTTGGEGGDVVYATTGTEINQAMCNRSSDDTPLTIYVTGTINHDNTEQASGSCNTRGDAIQFKGVSNISLIGQGEALFDEIGIHIRDASNIIIRNVHVRNVKKSGSPISNGGDAIGLEKNVHNIWIDHNELEASGGEKDGYDSLIDMKATTQYVTVSYNYLHHSGRGGLIGSSDNDTENTYITFHHNRYENIDSRLPLLRHGTVHAFNNYYAHVSKSGMNPRIGGQIKAENNVFNDVQNPIGTFYTDDMGYWDLSGNQFNDVTWLDNSTNHPAGPDPVSTTSITIPYQYTLDETDCVQSIVLATAGTQNDYAVSDGKCATSTRTEESNETADDTSSSNSDTSDSSSDTSSSDDSASIDVSGETNLSIGAGSDGDGKGMGSYGSVRDGDSTTLWAPKGSTGTVSIKWKTAQTINAVVIREADDYSGNITSWQLTNNDTDEVIASGTSTGVITFDAVSLKKVNFTILSSKGTPTVAEFETYFIQ</sequence>
<evidence type="ECO:0000313" key="7">
    <source>
        <dbReference type="Proteomes" id="UP000462621"/>
    </source>
</evidence>
<dbReference type="GO" id="GO:0000272">
    <property type="term" value="P:polysaccharide catabolic process"/>
    <property type="evidence" value="ECO:0007669"/>
    <property type="project" value="UniProtKB-KW"/>
</dbReference>
<keyword evidence="2" id="KW-0964">Secreted</keyword>
<keyword evidence="2" id="KW-0119">Carbohydrate metabolism</keyword>
<dbReference type="InterPro" id="IPR008979">
    <property type="entry name" value="Galactose-bd-like_sf"/>
</dbReference>
<keyword evidence="2" id="KW-0624">Polysaccharide degradation</keyword>